<feature type="coiled-coil region" evidence="1">
    <location>
        <begin position="18"/>
        <end position="45"/>
    </location>
</feature>
<evidence type="ECO:0000256" key="1">
    <source>
        <dbReference type="SAM" id="Coils"/>
    </source>
</evidence>
<accession>A0A3B8N5T8</accession>
<comment type="caution">
    <text evidence="2">The sequence shown here is derived from an EMBL/GenBank/DDBJ whole genome shotgun (WGS) entry which is preliminary data.</text>
</comment>
<gene>
    <name evidence="2" type="ORF">DCE01_02350</name>
</gene>
<name>A0A3B8N5T8_9BACT</name>
<dbReference type="EMBL" id="DLVE01000029">
    <property type="protein sequence ID" value="HAA83618.1"/>
    <property type="molecule type" value="Genomic_DNA"/>
</dbReference>
<keyword evidence="1" id="KW-0175">Coiled coil</keyword>
<reference evidence="2 3" key="1">
    <citation type="journal article" date="2018" name="Nat. Biotechnol.">
        <title>A standardized bacterial taxonomy based on genome phylogeny substantially revises the tree of life.</title>
        <authorList>
            <person name="Parks D.H."/>
            <person name="Chuvochina M."/>
            <person name="Waite D.W."/>
            <person name="Rinke C."/>
            <person name="Skarshewski A."/>
            <person name="Chaumeil P.A."/>
            <person name="Hugenholtz P."/>
        </authorList>
    </citation>
    <scope>NUCLEOTIDE SEQUENCE [LARGE SCALE GENOMIC DNA]</scope>
    <source>
        <strain evidence="2">UBA12529</strain>
    </source>
</reference>
<evidence type="ECO:0000313" key="3">
    <source>
        <dbReference type="Proteomes" id="UP000257240"/>
    </source>
</evidence>
<proteinExistence type="predicted"/>
<dbReference type="Proteomes" id="UP000257240">
    <property type="component" value="Unassembled WGS sequence"/>
</dbReference>
<organism evidence="2 3">
    <name type="scientific">Thermodesulfobacterium commune</name>
    <dbReference type="NCBI Taxonomy" id="1741"/>
    <lineage>
        <taxon>Bacteria</taxon>
        <taxon>Pseudomonadati</taxon>
        <taxon>Thermodesulfobacteriota</taxon>
        <taxon>Thermodesulfobacteria</taxon>
        <taxon>Thermodesulfobacteriales</taxon>
        <taxon>Thermodesulfobacteriaceae</taxon>
        <taxon>Thermodesulfobacterium</taxon>
    </lineage>
</organism>
<evidence type="ECO:0000313" key="2">
    <source>
        <dbReference type="EMBL" id="HAA83618.1"/>
    </source>
</evidence>
<sequence>MKRLLKNERGNTQGGDSLDRFAKLLEDFEKVLKALEEGLNKAKQIKNAQDYAIYRICET</sequence>
<protein>
    <submittedName>
        <fullName evidence="2">Uncharacterized protein</fullName>
    </submittedName>
</protein>
<dbReference type="AlphaFoldDB" id="A0A3B8N5T8"/>